<protein>
    <submittedName>
        <fullName evidence="1">Uncharacterized protein</fullName>
    </submittedName>
</protein>
<gene>
    <name evidence="1" type="ORF">F5X68DRAFT_198195</name>
</gene>
<dbReference type="AlphaFoldDB" id="A0A9P9AHA6"/>
<sequence length="103" mass="11123">MTNRGIVGSRQGRARLLFWMASSWEKAVALCGRIALWAYHMCHSHFERLFLGTGIRHVVGGCLGHGDVDSAHLDGIQGLGPRPVARGCNVVMGGMAATARHWG</sequence>
<comment type="caution">
    <text evidence="1">The sequence shown here is derived from an EMBL/GenBank/DDBJ whole genome shotgun (WGS) entry which is preliminary data.</text>
</comment>
<dbReference type="Proteomes" id="UP000770015">
    <property type="component" value="Unassembled WGS sequence"/>
</dbReference>
<accession>A0A9P9AHA6</accession>
<evidence type="ECO:0000313" key="1">
    <source>
        <dbReference type="EMBL" id="KAH6695283.1"/>
    </source>
</evidence>
<evidence type="ECO:0000313" key="2">
    <source>
        <dbReference type="Proteomes" id="UP000770015"/>
    </source>
</evidence>
<keyword evidence="2" id="KW-1185">Reference proteome</keyword>
<name>A0A9P9AHA6_9PEZI</name>
<proteinExistence type="predicted"/>
<feature type="non-terminal residue" evidence="1">
    <location>
        <position position="103"/>
    </location>
</feature>
<reference evidence="1" key="1">
    <citation type="journal article" date="2021" name="Nat. Commun.">
        <title>Genetic determinants of endophytism in the Arabidopsis root mycobiome.</title>
        <authorList>
            <person name="Mesny F."/>
            <person name="Miyauchi S."/>
            <person name="Thiergart T."/>
            <person name="Pickel B."/>
            <person name="Atanasova L."/>
            <person name="Karlsson M."/>
            <person name="Huettel B."/>
            <person name="Barry K.W."/>
            <person name="Haridas S."/>
            <person name="Chen C."/>
            <person name="Bauer D."/>
            <person name="Andreopoulos W."/>
            <person name="Pangilinan J."/>
            <person name="LaButti K."/>
            <person name="Riley R."/>
            <person name="Lipzen A."/>
            <person name="Clum A."/>
            <person name="Drula E."/>
            <person name="Henrissat B."/>
            <person name="Kohler A."/>
            <person name="Grigoriev I.V."/>
            <person name="Martin F.M."/>
            <person name="Hacquard S."/>
        </authorList>
    </citation>
    <scope>NUCLEOTIDE SEQUENCE</scope>
    <source>
        <strain evidence="1">MPI-SDFR-AT-0117</strain>
    </source>
</reference>
<organism evidence="1 2">
    <name type="scientific">Plectosphaerella plurivora</name>
    <dbReference type="NCBI Taxonomy" id="936078"/>
    <lineage>
        <taxon>Eukaryota</taxon>
        <taxon>Fungi</taxon>
        <taxon>Dikarya</taxon>
        <taxon>Ascomycota</taxon>
        <taxon>Pezizomycotina</taxon>
        <taxon>Sordariomycetes</taxon>
        <taxon>Hypocreomycetidae</taxon>
        <taxon>Glomerellales</taxon>
        <taxon>Plectosphaerellaceae</taxon>
        <taxon>Plectosphaerella</taxon>
    </lineage>
</organism>
<dbReference type="EMBL" id="JAGSXJ010000002">
    <property type="protein sequence ID" value="KAH6695283.1"/>
    <property type="molecule type" value="Genomic_DNA"/>
</dbReference>